<reference evidence="2 3" key="1">
    <citation type="submission" date="2014-02" db="EMBL/GenBank/DDBJ databases">
        <title>The genome sequence of Colletotrichum salicis CBS 607.94.</title>
        <authorList>
            <person name="Baroncelli R."/>
            <person name="Thon M.R."/>
        </authorList>
    </citation>
    <scope>NUCLEOTIDE SEQUENCE [LARGE SCALE GENOMIC DNA]</scope>
    <source>
        <strain evidence="2 3">CBS 607.94</strain>
    </source>
</reference>
<organism evidence="2 3">
    <name type="scientific">Colletotrichum salicis</name>
    <dbReference type="NCBI Taxonomy" id="1209931"/>
    <lineage>
        <taxon>Eukaryota</taxon>
        <taxon>Fungi</taxon>
        <taxon>Dikarya</taxon>
        <taxon>Ascomycota</taxon>
        <taxon>Pezizomycotina</taxon>
        <taxon>Sordariomycetes</taxon>
        <taxon>Hypocreomycetidae</taxon>
        <taxon>Glomerellales</taxon>
        <taxon>Glomerellaceae</taxon>
        <taxon>Colletotrichum</taxon>
        <taxon>Colletotrichum acutatum species complex</taxon>
    </lineage>
</organism>
<evidence type="ECO:0000313" key="2">
    <source>
        <dbReference type="EMBL" id="KXH68875.1"/>
    </source>
</evidence>
<dbReference type="InterPro" id="IPR046676">
    <property type="entry name" value="DUF6546"/>
</dbReference>
<dbReference type="OrthoDB" id="3728558at2759"/>
<dbReference type="AlphaFoldDB" id="A0A135V8G6"/>
<evidence type="ECO:0000259" key="1">
    <source>
        <dbReference type="Pfam" id="PF20183"/>
    </source>
</evidence>
<dbReference type="Pfam" id="PF20183">
    <property type="entry name" value="DUF6546"/>
    <property type="match status" value="1"/>
</dbReference>
<sequence>MAWWNDLPNELKNQIWGHLLRCGSNENQTLAPYSSISSEWQKIIEPFTFEEISISLHSQKTTSSRRKVSQARKILTKPRQSALKRLRVRIDYDATKTSKGYRRAFAGVVVALFDLLQTWKAEDAKIDLEIIEVRPCGPPLLTYGGELLQQRTWSIGCVRSLRIVKPQSYISRSTGPELADLILNGLAPGLDMLEYNYEIGCRPGYKHKLCLLTDWQIAPVEAKSLTIRESCDQSNLNTQHDWIEYIRTHQGIPEQLYQKSRGLEELYVSFAIDATDFFSHMMDQSLNDRPFSQASTVLPEWPELRLISLTSHSIWDKAPEMTNKLLLSASRAARRMPKLRVMEIWNAREQYMISAGCFRYSIREDAAATFIWESTWDFEIEQATRVAWVDAAKSHCAFGLDFEVRKVPAELPWPFSPAQAHAQAFSYRSASHYPSRLSTETP</sequence>
<protein>
    <recommendedName>
        <fullName evidence="1">DUF6546 domain-containing protein</fullName>
    </recommendedName>
</protein>
<dbReference type="Proteomes" id="UP000070121">
    <property type="component" value="Unassembled WGS sequence"/>
</dbReference>
<keyword evidence="3" id="KW-1185">Reference proteome</keyword>
<proteinExistence type="predicted"/>
<dbReference type="EMBL" id="JFFI01000218">
    <property type="protein sequence ID" value="KXH68875.1"/>
    <property type="molecule type" value="Genomic_DNA"/>
</dbReference>
<feature type="domain" description="DUF6546" evidence="1">
    <location>
        <begin position="244"/>
        <end position="408"/>
    </location>
</feature>
<name>A0A135V8G6_9PEZI</name>
<gene>
    <name evidence="2" type="ORF">CSAL01_02537</name>
</gene>
<accession>A0A135V8G6</accession>
<evidence type="ECO:0000313" key="3">
    <source>
        <dbReference type="Proteomes" id="UP000070121"/>
    </source>
</evidence>
<comment type="caution">
    <text evidence="2">The sequence shown here is derived from an EMBL/GenBank/DDBJ whole genome shotgun (WGS) entry which is preliminary data.</text>
</comment>
<dbReference type="STRING" id="1209931.A0A135V8G6"/>